<feature type="region of interest" description="Disordered" evidence="2">
    <location>
        <begin position="171"/>
        <end position="203"/>
    </location>
</feature>
<keyword evidence="4" id="KW-1185">Reference proteome</keyword>
<accession>A0A834IT00</accession>
<dbReference type="PANTHER" id="PTHR13349:SF2">
    <property type="entry name" value="TRANSLATION MACHINERY-ASSOCIATED PROTEIN 16"/>
    <property type="match status" value="1"/>
</dbReference>
<dbReference type="PANTHER" id="PTHR13349">
    <property type="entry name" value="TRANSLATION MACHINERY-ASSOCIATED PROTEIN 16"/>
    <property type="match status" value="1"/>
</dbReference>
<evidence type="ECO:0000256" key="1">
    <source>
        <dbReference type="ARBA" id="ARBA00034127"/>
    </source>
</evidence>
<dbReference type="OrthoDB" id="270284at2759"/>
<dbReference type="InterPro" id="IPR021346">
    <property type="entry name" value="Tma16"/>
</dbReference>
<dbReference type="FunFam" id="1.20.1440.170:FF:000001">
    <property type="entry name" value="Translation machinery-associated 16 homolog"/>
    <property type="match status" value="1"/>
</dbReference>
<dbReference type="AlphaFoldDB" id="A0A834IT00"/>
<dbReference type="InterPro" id="IPR038356">
    <property type="entry name" value="Tma16_sf"/>
</dbReference>
<evidence type="ECO:0000313" key="4">
    <source>
        <dbReference type="Proteomes" id="UP000625711"/>
    </source>
</evidence>
<comment type="similarity">
    <text evidence="1">Belongs to the TMA16 family.</text>
</comment>
<comment type="caution">
    <text evidence="3">The sequence shown here is derived from an EMBL/GenBank/DDBJ whole genome shotgun (WGS) entry which is preliminary data.</text>
</comment>
<dbReference type="Pfam" id="PF11176">
    <property type="entry name" value="Tma16"/>
    <property type="match status" value="1"/>
</dbReference>
<reference evidence="3" key="1">
    <citation type="submission" date="2020-08" db="EMBL/GenBank/DDBJ databases">
        <title>Genome sequencing and assembly of the red palm weevil Rhynchophorus ferrugineus.</title>
        <authorList>
            <person name="Dias G.B."/>
            <person name="Bergman C.M."/>
            <person name="Manee M."/>
        </authorList>
    </citation>
    <scope>NUCLEOTIDE SEQUENCE</scope>
    <source>
        <strain evidence="3">AA-2017</strain>
        <tissue evidence="3">Whole larva</tissue>
    </source>
</reference>
<evidence type="ECO:0000313" key="3">
    <source>
        <dbReference type="EMBL" id="KAF7286764.1"/>
    </source>
</evidence>
<feature type="compositionally biased region" description="Polar residues" evidence="2">
    <location>
        <begin position="191"/>
        <end position="203"/>
    </location>
</feature>
<organism evidence="3 4">
    <name type="scientific">Rhynchophorus ferrugineus</name>
    <name type="common">Red palm weevil</name>
    <name type="synonym">Curculio ferrugineus</name>
    <dbReference type="NCBI Taxonomy" id="354439"/>
    <lineage>
        <taxon>Eukaryota</taxon>
        <taxon>Metazoa</taxon>
        <taxon>Ecdysozoa</taxon>
        <taxon>Arthropoda</taxon>
        <taxon>Hexapoda</taxon>
        <taxon>Insecta</taxon>
        <taxon>Pterygota</taxon>
        <taxon>Neoptera</taxon>
        <taxon>Endopterygota</taxon>
        <taxon>Coleoptera</taxon>
        <taxon>Polyphaga</taxon>
        <taxon>Cucujiformia</taxon>
        <taxon>Curculionidae</taxon>
        <taxon>Dryophthorinae</taxon>
        <taxon>Rhynchophorus</taxon>
    </lineage>
</organism>
<dbReference type="Gene3D" id="1.20.1440.170">
    <property type="entry name" value="Translation machinery-associated protein 16-like"/>
    <property type="match status" value="1"/>
</dbReference>
<dbReference type="Proteomes" id="UP000625711">
    <property type="component" value="Unassembled WGS sequence"/>
</dbReference>
<sequence>MPKVKQLEKCKHPNSRKTKALAKQLMKQNNRDKAKLSTNIKQNLLGEKLLWFRDNLNPDQKACTPKEIELLILKYLGRFNDELEQIKLKHSIGQRKNRQHANREDIINMTIKREKEEFKTCGIEMPDLLNVSQFNLLKCWSGELRLIQNFKLRRFSMKNLKDELNKLLKANKDPDVKPTTQPKNFTKDNSELLNTAESMDTDS</sequence>
<protein>
    <recommendedName>
        <fullName evidence="5">Translation machinery-associated protein 16 homolog</fullName>
    </recommendedName>
</protein>
<name>A0A834IT00_RHYFE</name>
<evidence type="ECO:0008006" key="5">
    <source>
        <dbReference type="Google" id="ProtNLM"/>
    </source>
</evidence>
<dbReference type="GO" id="GO:0005634">
    <property type="term" value="C:nucleus"/>
    <property type="evidence" value="ECO:0007669"/>
    <property type="project" value="TreeGrafter"/>
</dbReference>
<evidence type="ECO:0000256" key="2">
    <source>
        <dbReference type="SAM" id="MobiDB-lite"/>
    </source>
</evidence>
<dbReference type="EMBL" id="JAACXV010000022">
    <property type="protein sequence ID" value="KAF7286764.1"/>
    <property type="molecule type" value="Genomic_DNA"/>
</dbReference>
<proteinExistence type="inferred from homology"/>
<gene>
    <name evidence="3" type="ORF">GWI33_004386</name>
</gene>